<accession>A0A2C6KF93</accession>
<proteinExistence type="predicted"/>
<feature type="compositionally biased region" description="Low complexity" evidence="1">
    <location>
        <begin position="32"/>
        <end position="60"/>
    </location>
</feature>
<feature type="region of interest" description="Disordered" evidence="1">
    <location>
        <begin position="269"/>
        <end position="298"/>
    </location>
</feature>
<feature type="region of interest" description="Disordered" evidence="1">
    <location>
        <begin position="414"/>
        <end position="476"/>
    </location>
</feature>
<feature type="region of interest" description="Disordered" evidence="1">
    <location>
        <begin position="160"/>
        <end position="189"/>
    </location>
</feature>
<evidence type="ECO:0000313" key="2">
    <source>
        <dbReference type="EMBL" id="PHJ16217.1"/>
    </source>
</evidence>
<dbReference type="EMBL" id="MIGC01006443">
    <property type="protein sequence ID" value="PHJ16217.1"/>
    <property type="molecule type" value="Genomic_DNA"/>
</dbReference>
<organism evidence="2 3">
    <name type="scientific">Cystoisospora suis</name>
    <dbReference type="NCBI Taxonomy" id="483139"/>
    <lineage>
        <taxon>Eukaryota</taxon>
        <taxon>Sar</taxon>
        <taxon>Alveolata</taxon>
        <taxon>Apicomplexa</taxon>
        <taxon>Conoidasida</taxon>
        <taxon>Coccidia</taxon>
        <taxon>Eucoccidiorida</taxon>
        <taxon>Eimeriorina</taxon>
        <taxon>Sarcocystidae</taxon>
        <taxon>Cystoisospora</taxon>
    </lineage>
</organism>
<dbReference type="Proteomes" id="UP000221165">
    <property type="component" value="Unassembled WGS sequence"/>
</dbReference>
<feature type="region of interest" description="Disordered" evidence="1">
    <location>
        <begin position="1"/>
        <end position="121"/>
    </location>
</feature>
<name>A0A2C6KF93_9APIC</name>
<evidence type="ECO:0000313" key="3">
    <source>
        <dbReference type="Proteomes" id="UP000221165"/>
    </source>
</evidence>
<dbReference type="RefSeq" id="XP_067917947.1">
    <property type="nucleotide sequence ID" value="XM_068070076.1"/>
</dbReference>
<sequence length="476" mass="51588">MVEGAGMKGGVRREEENRGGVLGSSPIDTTMPILASPSVSILSSSSSSPSTASPCRGSPSSFPPPAFNSSSSTSSSSSSSLSHFTSSSRCSGGSSSSSSCPSSSSTSTCSLTSSSSLSPDSFPSCRDFLFSPMCLSSSSSTSASSSSSIALIEELDRDSSFLCKTEPSQQREKEEEKKSRETKKEREKEIVCRKNTIPVALSGEAGLQAEGNKSSTKKIGIKESIEEKEKGLFRDLDDLLGKCRSFIPELKKSNDLLLRERHINSLIEKGKPKKERGEGEKVVKEEEEGRKKKKDKETCSSIELLEAEEDKPYIELELHLGLFDVKGSIPSDEELRAKNVSIVSTGVDLHAYDRALDESREDPVKFFLQQKELERKLKALYKGQTRFGERMIEGNVGDEEIGGVDDLLSSSLIFRGDDQEDEESTESDRTMKKGKHLGRHSPSSSTTGRSSGGRGCLIEILSSGDESTDREDEGEK</sequence>
<reference evidence="2 3" key="1">
    <citation type="journal article" date="2017" name="Int. J. Parasitol.">
        <title>The genome of the protozoan parasite Cystoisospora suis and a reverse vaccinology approach to identify vaccine candidates.</title>
        <authorList>
            <person name="Palmieri N."/>
            <person name="Shrestha A."/>
            <person name="Ruttkowski B."/>
            <person name="Beck T."/>
            <person name="Vogl C."/>
            <person name="Tomley F."/>
            <person name="Blake D.P."/>
            <person name="Joachim A."/>
        </authorList>
    </citation>
    <scope>NUCLEOTIDE SEQUENCE [LARGE SCALE GENOMIC DNA]</scope>
    <source>
        <strain evidence="2 3">Wien I</strain>
    </source>
</reference>
<evidence type="ECO:0000256" key="1">
    <source>
        <dbReference type="SAM" id="MobiDB-lite"/>
    </source>
</evidence>
<comment type="caution">
    <text evidence="2">The sequence shown here is derived from an EMBL/GenBank/DDBJ whole genome shotgun (WGS) entry which is preliminary data.</text>
</comment>
<feature type="compositionally biased region" description="Low complexity" evidence="1">
    <location>
        <begin position="440"/>
        <end position="449"/>
    </location>
</feature>
<feature type="compositionally biased region" description="Basic and acidic residues" evidence="1">
    <location>
        <begin position="169"/>
        <end position="189"/>
    </location>
</feature>
<dbReference type="GeneID" id="94433287"/>
<dbReference type="OrthoDB" id="348187at2759"/>
<protein>
    <submittedName>
        <fullName evidence="2">Uncharacterized protein</fullName>
    </submittedName>
</protein>
<gene>
    <name evidence="2" type="ORF">CSUI_009969</name>
</gene>
<feature type="compositionally biased region" description="Low complexity" evidence="1">
    <location>
        <begin position="67"/>
        <end position="121"/>
    </location>
</feature>
<keyword evidence="3" id="KW-1185">Reference proteome</keyword>
<dbReference type="AlphaFoldDB" id="A0A2C6KF93"/>
<feature type="compositionally biased region" description="Acidic residues" evidence="1">
    <location>
        <begin position="466"/>
        <end position="476"/>
    </location>
</feature>
<feature type="compositionally biased region" description="Basic and acidic residues" evidence="1">
    <location>
        <begin position="275"/>
        <end position="298"/>
    </location>
</feature>
<dbReference type="VEuPathDB" id="ToxoDB:CSUI_009969"/>